<dbReference type="InterPro" id="IPR007502">
    <property type="entry name" value="Helicase-assoc_dom"/>
</dbReference>
<sequence>MRTTDLPIESALGPLIAALIQGTAAVLVAQPGAGKTTIVPLVLIEQPWCTGKVIVVEPRRVAARAAASRLAALLGERVGDTVGWRMRGDTKVGRATRIEVVTDGVLTRMLQTDPSLDGVSCVVLDEFHERSLDIDLGLALCIDAQQGLRDDLRLLVMSATIDAGAVAELLSDAPVIEVAGRTFPVTTRWLGPATPKLQPRAIAEAIRLALAESDGDVLAFLPGAREIRAVERDLGSVAGVVVLPLHGALPSSAQDRALGPAPDGRRKVVLSTNIAETSLTIEGVTAVVDSGWARRSVADSARAMSGLVTMRISRASADQRRGRAGRVRPGLGYRLWAEHEHALLDEHDPPEITQADLVPLALDLARWGAPDGSGLRWLTAPPPRALVAARGLLETLGVLEPSGQVTTHGRSVAALPTHPRLAHAMLRAREHGHGALACTVAALLGDRDIGDDRRDADLASRIDALRTGTRTPGVDRVRRDAERLRRRLGVAETSAFTVDHLGVILAFAYPDRVARRREQAGRYLLANGVGAAVAEHDNLSTSEWLAVAEVELLGDGGDARILLAAPLTREELDLAIEPTTATVAQWDRRTRDVRVQRERRIGAIVLKASPFDDPDAARHALVDGVRIEGLALLPRLDDASTFRGRVAFCRGHIGEEWPDLSDDALLEHLDEWLHPALVSAGARRRADLARVDLLHAIRAMVPWSLLTLLDQLAPTHVTTAKGTRKPVDYSGDDPSISLRIQDAFGWYETPKLAGGRVPLVVALLSPANRPVQVTRDLAGFWRGSYKEVRAELRGRYPKHAWPEDPTADQAGRGPRR</sequence>
<evidence type="ECO:0000259" key="5">
    <source>
        <dbReference type="PROSITE" id="PS51192"/>
    </source>
</evidence>
<dbReference type="AlphaFoldDB" id="A0A6J6V4X3"/>
<dbReference type="PROSITE" id="PS51192">
    <property type="entry name" value="HELICASE_ATP_BIND_1"/>
    <property type="match status" value="1"/>
</dbReference>
<dbReference type="InterPro" id="IPR013689">
    <property type="entry name" value="RNA_helicase_ATP-dep_HrpB_C"/>
</dbReference>
<dbReference type="InterPro" id="IPR001650">
    <property type="entry name" value="Helicase_C-like"/>
</dbReference>
<dbReference type="Pfam" id="PF08482">
    <property type="entry name" value="HrpB_C"/>
    <property type="match status" value="1"/>
</dbReference>
<dbReference type="GO" id="GO:0003676">
    <property type="term" value="F:nucleic acid binding"/>
    <property type="evidence" value="ECO:0007669"/>
    <property type="project" value="InterPro"/>
</dbReference>
<dbReference type="GO" id="GO:0016787">
    <property type="term" value="F:hydrolase activity"/>
    <property type="evidence" value="ECO:0007669"/>
    <property type="project" value="UniProtKB-KW"/>
</dbReference>
<dbReference type="InterPro" id="IPR027417">
    <property type="entry name" value="P-loop_NTPase"/>
</dbReference>
<proteinExistence type="predicted"/>
<dbReference type="InterPro" id="IPR010225">
    <property type="entry name" value="HrpB"/>
</dbReference>
<dbReference type="PANTHER" id="PTHR43519">
    <property type="entry name" value="ATP-DEPENDENT RNA HELICASE HRPB"/>
    <property type="match status" value="1"/>
</dbReference>
<reference evidence="7" key="1">
    <citation type="submission" date="2020-05" db="EMBL/GenBank/DDBJ databases">
        <authorList>
            <person name="Chiriac C."/>
            <person name="Salcher M."/>
            <person name="Ghai R."/>
            <person name="Kavagutti S V."/>
        </authorList>
    </citation>
    <scope>NUCLEOTIDE SEQUENCE</scope>
</reference>
<evidence type="ECO:0000256" key="4">
    <source>
        <dbReference type="ARBA" id="ARBA00022840"/>
    </source>
</evidence>
<dbReference type="SMART" id="SM00490">
    <property type="entry name" value="HELICc"/>
    <property type="match status" value="1"/>
</dbReference>
<dbReference type="Gene3D" id="3.40.50.300">
    <property type="entry name" value="P-loop containing nucleotide triphosphate hydrolases"/>
    <property type="match status" value="2"/>
</dbReference>
<organism evidence="7">
    <name type="scientific">freshwater metagenome</name>
    <dbReference type="NCBI Taxonomy" id="449393"/>
    <lineage>
        <taxon>unclassified sequences</taxon>
        <taxon>metagenomes</taxon>
        <taxon>ecological metagenomes</taxon>
    </lineage>
</organism>
<dbReference type="InterPro" id="IPR049614">
    <property type="entry name" value="HrpB_DEXH"/>
</dbReference>
<dbReference type="Pfam" id="PF00270">
    <property type="entry name" value="DEAD"/>
    <property type="match status" value="1"/>
</dbReference>
<dbReference type="EMBL" id="CAEZYR010000153">
    <property type="protein sequence ID" value="CAB4767250.1"/>
    <property type="molecule type" value="Genomic_DNA"/>
</dbReference>
<dbReference type="SMART" id="SM00487">
    <property type="entry name" value="DEXDc"/>
    <property type="match status" value="1"/>
</dbReference>
<dbReference type="PROSITE" id="PS51194">
    <property type="entry name" value="HELICASE_CTER"/>
    <property type="match status" value="1"/>
</dbReference>
<dbReference type="CDD" id="cd17990">
    <property type="entry name" value="DEXHc_HrpB"/>
    <property type="match status" value="1"/>
</dbReference>
<dbReference type="FunFam" id="3.40.50.300:FF:002125">
    <property type="entry name" value="ATP-dependent helicase HrpB"/>
    <property type="match status" value="1"/>
</dbReference>
<evidence type="ECO:0000259" key="6">
    <source>
        <dbReference type="PROSITE" id="PS51194"/>
    </source>
</evidence>
<dbReference type="CDD" id="cd18791">
    <property type="entry name" value="SF2_C_RHA"/>
    <property type="match status" value="1"/>
</dbReference>
<dbReference type="SMART" id="SM00847">
    <property type="entry name" value="HA2"/>
    <property type="match status" value="1"/>
</dbReference>
<keyword evidence="2" id="KW-0378">Hydrolase</keyword>
<gene>
    <name evidence="7" type="ORF">UFOPK2754_02876</name>
</gene>
<keyword evidence="4" id="KW-0067">ATP-binding</keyword>
<dbReference type="Pfam" id="PF00271">
    <property type="entry name" value="Helicase_C"/>
    <property type="match status" value="1"/>
</dbReference>
<evidence type="ECO:0000256" key="3">
    <source>
        <dbReference type="ARBA" id="ARBA00022806"/>
    </source>
</evidence>
<dbReference type="SUPFAM" id="SSF52540">
    <property type="entry name" value="P-loop containing nucleoside triphosphate hydrolases"/>
    <property type="match status" value="1"/>
</dbReference>
<dbReference type="Gene3D" id="1.20.120.1080">
    <property type="match status" value="1"/>
</dbReference>
<name>A0A6J6V4X3_9ZZZZ</name>
<evidence type="ECO:0000313" key="7">
    <source>
        <dbReference type="EMBL" id="CAB4767250.1"/>
    </source>
</evidence>
<feature type="domain" description="Helicase C-terminal" evidence="6">
    <location>
        <begin position="201"/>
        <end position="368"/>
    </location>
</feature>
<dbReference type="NCBIfam" id="TIGR01970">
    <property type="entry name" value="DEAH_box_HrpB"/>
    <property type="match status" value="1"/>
</dbReference>
<dbReference type="InterPro" id="IPR014001">
    <property type="entry name" value="Helicase_ATP-bd"/>
</dbReference>
<accession>A0A6J6V4X3</accession>
<evidence type="ECO:0000256" key="1">
    <source>
        <dbReference type="ARBA" id="ARBA00022741"/>
    </source>
</evidence>
<dbReference type="InterPro" id="IPR011545">
    <property type="entry name" value="DEAD/DEAH_box_helicase_dom"/>
</dbReference>
<evidence type="ECO:0000256" key="2">
    <source>
        <dbReference type="ARBA" id="ARBA00022801"/>
    </source>
</evidence>
<feature type="domain" description="Helicase ATP-binding" evidence="5">
    <location>
        <begin position="16"/>
        <end position="179"/>
    </location>
</feature>
<keyword evidence="3" id="KW-0347">Helicase</keyword>
<dbReference type="PANTHER" id="PTHR43519:SF1">
    <property type="entry name" value="ATP-DEPENDENT RNA HELICASE HRPB"/>
    <property type="match status" value="1"/>
</dbReference>
<dbReference type="GO" id="GO:0005524">
    <property type="term" value="F:ATP binding"/>
    <property type="evidence" value="ECO:0007669"/>
    <property type="project" value="UniProtKB-KW"/>
</dbReference>
<keyword evidence="1" id="KW-0547">Nucleotide-binding</keyword>
<dbReference type="PIRSF" id="PIRSF005496">
    <property type="entry name" value="ATP_hel_hrpB"/>
    <property type="match status" value="1"/>
</dbReference>
<protein>
    <submittedName>
        <fullName evidence="7">Unannotated protein</fullName>
    </submittedName>
</protein>
<dbReference type="GO" id="GO:0004386">
    <property type="term" value="F:helicase activity"/>
    <property type="evidence" value="ECO:0007669"/>
    <property type="project" value="UniProtKB-KW"/>
</dbReference>